<evidence type="ECO:0000313" key="2">
    <source>
        <dbReference type="EMBL" id="PTX41125.1"/>
    </source>
</evidence>
<feature type="domain" description="NAD(P)-binding" evidence="1">
    <location>
        <begin position="7"/>
        <end position="199"/>
    </location>
</feature>
<dbReference type="Gene3D" id="3.40.50.720">
    <property type="entry name" value="NAD(P)-binding Rossmann-like Domain"/>
    <property type="match status" value="1"/>
</dbReference>
<dbReference type="Pfam" id="PF13460">
    <property type="entry name" value="NAD_binding_10"/>
    <property type="match status" value="1"/>
</dbReference>
<evidence type="ECO:0000259" key="1">
    <source>
        <dbReference type="Pfam" id="PF13460"/>
    </source>
</evidence>
<gene>
    <name evidence="2" type="ORF">C8N44_13230</name>
</gene>
<dbReference type="OrthoDB" id="7419852at2"/>
<sequence length="211" mass="22654">MHILVIGASRGIGRAAVGEALRRGHSVRAFSRSADNIAPERGLEPFAGDATDPADVARALEGTDAVILALGINESFSMLWQEVTLFSDATSVLIPLMESQGPDRLVCVTGIGAGDSRSALSSVERLGHSVIFSKPYADKTRQEEMIRASALRWTLVRPVILTNGSATHRYKVLTDPADWRMGLISRSDVAHYLVSALEDDTTVGTAPVITR</sequence>
<dbReference type="Proteomes" id="UP000244069">
    <property type="component" value="Unassembled WGS sequence"/>
</dbReference>
<keyword evidence="3" id="KW-1185">Reference proteome</keyword>
<proteinExistence type="predicted"/>
<dbReference type="AlphaFoldDB" id="A0A2T6ABC3"/>
<dbReference type="InterPro" id="IPR036291">
    <property type="entry name" value="NAD(P)-bd_dom_sf"/>
</dbReference>
<dbReference type="EMBL" id="QBKN01000032">
    <property type="protein sequence ID" value="PTX41125.1"/>
    <property type="molecule type" value="Genomic_DNA"/>
</dbReference>
<evidence type="ECO:0000313" key="3">
    <source>
        <dbReference type="Proteomes" id="UP000244069"/>
    </source>
</evidence>
<accession>A0A2T6ABC3</accession>
<dbReference type="PANTHER" id="PTHR15020:SF50">
    <property type="entry name" value="UPF0659 PROTEIN YMR090W"/>
    <property type="match status" value="1"/>
</dbReference>
<organism evidence="2 3">
    <name type="scientific">Allosediminivita pacifica</name>
    <dbReference type="NCBI Taxonomy" id="1267769"/>
    <lineage>
        <taxon>Bacteria</taxon>
        <taxon>Pseudomonadati</taxon>
        <taxon>Pseudomonadota</taxon>
        <taxon>Alphaproteobacteria</taxon>
        <taxon>Rhodobacterales</taxon>
        <taxon>Paracoccaceae</taxon>
        <taxon>Allosediminivita</taxon>
    </lineage>
</organism>
<dbReference type="PANTHER" id="PTHR15020">
    <property type="entry name" value="FLAVIN REDUCTASE-RELATED"/>
    <property type="match status" value="1"/>
</dbReference>
<dbReference type="InterPro" id="IPR016040">
    <property type="entry name" value="NAD(P)-bd_dom"/>
</dbReference>
<reference evidence="2 3" key="1">
    <citation type="submission" date="2018-04" db="EMBL/GenBank/DDBJ databases">
        <title>Genomic Encyclopedia of Archaeal and Bacterial Type Strains, Phase II (KMG-II): from individual species to whole genera.</title>
        <authorList>
            <person name="Goeker M."/>
        </authorList>
    </citation>
    <scope>NUCLEOTIDE SEQUENCE [LARGE SCALE GENOMIC DNA]</scope>
    <source>
        <strain evidence="2 3">DSM 29329</strain>
    </source>
</reference>
<dbReference type="SUPFAM" id="SSF51735">
    <property type="entry name" value="NAD(P)-binding Rossmann-fold domains"/>
    <property type="match status" value="1"/>
</dbReference>
<name>A0A2T6ABC3_9RHOB</name>
<comment type="caution">
    <text evidence="2">The sequence shown here is derived from an EMBL/GenBank/DDBJ whole genome shotgun (WGS) entry which is preliminary data.</text>
</comment>
<dbReference type="RefSeq" id="WP_107978446.1">
    <property type="nucleotide sequence ID" value="NZ_BMEZ01000030.1"/>
</dbReference>
<protein>
    <submittedName>
        <fullName evidence="2">Putative NADH-flavin reductase</fullName>
    </submittedName>
</protein>